<dbReference type="AlphaFoldDB" id="A0A1G2BVW5"/>
<dbReference type="InterPro" id="IPR033922">
    <property type="entry name" value="NAD_bind_Glu_DH"/>
</dbReference>
<keyword evidence="5" id="KW-0547">Nucleotide-binding</keyword>
<organism evidence="9 10">
    <name type="scientific">Candidatus Komeilibacteria bacterium RIFOXYC1_FULL_37_11</name>
    <dbReference type="NCBI Taxonomy" id="1798555"/>
    <lineage>
        <taxon>Bacteria</taxon>
        <taxon>Candidatus Komeiliibacteriota</taxon>
    </lineage>
</organism>
<dbReference type="InterPro" id="IPR006097">
    <property type="entry name" value="Glu/Leu/Phe/Val/Trp_DH_dimer"/>
</dbReference>
<dbReference type="SUPFAM" id="SSF53223">
    <property type="entry name" value="Aminoacid dehydrogenase-like, N-terminal domain"/>
    <property type="match status" value="1"/>
</dbReference>
<evidence type="ECO:0000256" key="7">
    <source>
        <dbReference type="RuleBase" id="RU004417"/>
    </source>
</evidence>
<evidence type="ECO:0000256" key="5">
    <source>
        <dbReference type="PIRSR" id="PIRSR000185-2"/>
    </source>
</evidence>
<dbReference type="GO" id="GO:0000166">
    <property type="term" value="F:nucleotide binding"/>
    <property type="evidence" value="ECO:0007669"/>
    <property type="project" value="UniProtKB-KW"/>
</dbReference>
<dbReference type="PIRSF" id="PIRSF000185">
    <property type="entry name" value="Glu_DH"/>
    <property type="match status" value="1"/>
</dbReference>
<dbReference type="InterPro" id="IPR001763">
    <property type="entry name" value="Rhodanese-like_dom"/>
</dbReference>
<feature type="binding site" evidence="5">
    <location>
        <position position="186"/>
    </location>
    <ligand>
        <name>NAD(+)</name>
        <dbReference type="ChEBI" id="CHEBI:57540"/>
    </ligand>
</feature>
<comment type="caution">
    <text evidence="9">The sequence shown here is derived from an EMBL/GenBank/DDBJ whole genome shotgun (WGS) entry which is preliminary data.</text>
</comment>
<proteinExistence type="inferred from homology"/>
<dbReference type="PROSITE" id="PS50206">
    <property type="entry name" value="RHODANESE_3"/>
    <property type="match status" value="1"/>
</dbReference>
<gene>
    <name evidence="9" type="ORF">A2406_00945</name>
</gene>
<dbReference type="SUPFAM" id="SSF51735">
    <property type="entry name" value="NAD(P)-binding Rossmann-fold domains"/>
    <property type="match status" value="1"/>
</dbReference>
<reference evidence="9 10" key="1">
    <citation type="journal article" date="2016" name="Nat. Commun.">
        <title>Thousands of microbial genomes shed light on interconnected biogeochemical processes in an aquifer system.</title>
        <authorList>
            <person name="Anantharaman K."/>
            <person name="Brown C.T."/>
            <person name="Hug L.A."/>
            <person name="Sharon I."/>
            <person name="Castelle C.J."/>
            <person name="Probst A.J."/>
            <person name="Thomas B.C."/>
            <person name="Singh A."/>
            <person name="Wilkins M.J."/>
            <person name="Karaoz U."/>
            <person name="Brodie E.L."/>
            <person name="Williams K.H."/>
            <person name="Hubbard S.S."/>
            <person name="Banfield J.F."/>
        </authorList>
    </citation>
    <scope>NUCLEOTIDE SEQUENCE [LARGE SCALE GENOMIC DNA]</scope>
</reference>
<sequence length="409" mass="44708">MNAYDNALRQLEKAANLINLDKEVLARLSSPEKVVMASLPIRMDDGSLKIFQAYRVQYNSARGPYKGGIRFHPQVDLDEVKALGFWMTIKCAVVGIPMGGGKGGVIVDPKALSLGETERLSRAWIRAFREIIGPEKDIPAPDVYTTPQIMAWMADEFSKLVGKPSLGVVTGKPIEYGGSLGRGTATATGGFYVLEQAVAKLGWKKDKLKVAIQGFGNAGAIMAKLLYDAGYKVVALADSRAIIHNEHGLDVDSVAQYKEETKSLGGFKGSKEISREEFFALDVDILIPAALENQITKDNAGSIKAKLVVELANGPTTPEADEIMYKNNITLVPDVLANAGGVTVSYFEWLQNISNNYWSEEEVDKELKERMIPSFEAIWQMSIDKKTALRTAAFMVALDRIAQASKVRG</sequence>
<dbReference type="PANTHER" id="PTHR11606">
    <property type="entry name" value="GLUTAMATE DEHYDROGENASE"/>
    <property type="match status" value="1"/>
</dbReference>
<dbReference type="Proteomes" id="UP000177626">
    <property type="component" value="Unassembled WGS sequence"/>
</dbReference>
<dbReference type="InterPro" id="IPR033524">
    <property type="entry name" value="Glu/Leu/Phe/Val_DH_AS"/>
</dbReference>
<dbReference type="Gene3D" id="3.40.50.10860">
    <property type="entry name" value="Leucine Dehydrogenase, chain A, domain 1"/>
    <property type="match status" value="1"/>
</dbReference>
<feature type="binding site" evidence="5">
    <location>
        <position position="90"/>
    </location>
    <ligand>
        <name>substrate</name>
    </ligand>
</feature>
<dbReference type="InterPro" id="IPR014362">
    <property type="entry name" value="Glu_DH"/>
</dbReference>
<feature type="active site" description="Proton donor" evidence="4">
    <location>
        <position position="102"/>
    </location>
</feature>
<name>A0A1G2BVW5_9BACT</name>
<evidence type="ECO:0000256" key="1">
    <source>
        <dbReference type="ARBA" id="ARBA00006382"/>
    </source>
</evidence>
<comment type="similarity">
    <text evidence="1 3 7">Belongs to the Glu/Leu/Phe/Val dehydrogenases family.</text>
</comment>
<dbReference type="Pfam" id="PF00208">
    <property type="entry name" value="ELFV_dehydrog"/>
    <property type="match status" value="1"/>
</dbReference>
<evidence type="ECO:0000313" key="10">
    <source>
        <dbReference type="Proteomes" id="UP000177626"/>
    </source>
</evidence>
<feature type="domain" description="Rhodanese" evidence="8">
    <location>
        <begin position="194"/>
        <end position="252"/>
    </location>
</feature>
<keyword evidence="5" id="KW-0520">NAD</keyword>
<evidence type="ECO:0000256" key="3">
    <source>
        <dbReference type="PIRNR" id="PIRNR000185"/>
    </source>
</evidence>
<accession>A0A1G2BVW5</accession>
<evidence type="ECO:0000256" key="6">
    <source>
        <dbReference type="PIRSR" id="PIRSR000185-3"/>
    </source>
</evidence>
<dbReference type="GO" id="GO:0006538">
    <property type="term" value="P:L-glutamate catabolic process"/>
    <property type="evidence" value="ECO:0007669"/>
    <property type="project" value="TreeGrafter"/>
</dbReference>
<feature type="binding site" evidence="5">
    <location>
        <position position="217"/>
    </location>
    <ligand>
        <name>NAD(+)</name>
        <dbReference type="ChEBI" id="CHEBI:57540"/>
    </ligand>
</feature>
<dbReference type="PROSITE" id="PS00074">
    <property type="entry name" value="GLFV_DEHYDROGENASE"/>
    <property type="match status" value="1"/>
</dbReference>
<evidence type="ECO:0000313" key="9">
    <source>
        <dbReference type="EMBL" id="OGY93304.1"/>
    </source>
</evidence>
<dbReference type="InterPro" id="IPR036291">
    <property type="entry name" value="NAD(P)-bd_dom_sf"/>
</dbReference>
<feature type="binding site" evidence="5">
    <location>
        <position position="66"/>
    </location>
    <ligand>
        <name>substrate</name>
    </ligand>
</feature>
<dbReference type="Gene3D" id="3.40.50.720">
    <property type="entry name" value="NAD(P)-binding Rossmann-like Domain"/>
    <property type="match status" value="1"/>
</dbReference>
<dbReference type="PANTHER" id="PTHR11606:SF13">
    <property type="entry name" value="GLUTAMATE DEHYDROGENASE 1, MITOCHONDRIAL"/>
    <property type="match status" value="1"/>
</dbReference>
<feature type="site" description="Important for catalysis" evidence="6">
    <location>
        <position position="142"/>
    </location>
</feature>
<dbReference type="EMBL" id="MHKQ01000024">
    <property type="protein sequence ID" value="OGY93304.1"/>
    <property type="molecule type" value="Genomic_DNA"/>
</dbReference>
<dbReference type="CDD" id="cd01076">
    <property type="entry name" value="NAD_bind_1_Glu_DH"/>
    <property type="match status" value="1"/>
</dbReference>
<dbReference type="SMART" id="SM00839">
    <property type="entry name" value="ELFV_dehydrog"/>
    <property type="match status" value="1"/>
</dbReference>
<dbReference type="InterPro" id="IPR006096">
    <property type="entry name" value="Glu/Leu/Phe/Val/Trp_DH_C"/>
</dbReference>
<dbReference type="InterPro" id="IPR046346">
    <property type="entry name" value="Aminoacid_DH-like_N_sf"/>
</dbReference>
<keyword evidence="2 3" id="KW-0560">Oxidoreductase</keyword>
<evidence type="ECO:0000256" key="4">
    <source>
        <dbReference type="PIRSR" id="PIRSR000185-1"/>
    </source>
</evidence>
<dbReference type="GO" id="GO:0004352">
    <property type="term" value="F:glutamate dehydrogenase (NAD+) activity"/>
    <property type="evidence" value="ECO:0007669"/>
    <property type="project" value="TreeGrafter"/>
</dbReference>
<dbReference type="InterPro" id="IPR006095">
    <property type="entry name" value="Glu/Leu/Phe/Val/Trp_DH"/>
</dbReference>
<evidence type="ECO:0000259" key="8">
    <source>
        <dbReference type="PROSITE" id="PS50206"/>
    </source>
</evidence>
<dbReference type="Pfam" id="PF02812">
    <property type="entry name" value="ELFV_dehydrog_N"/>
    <property type="match status" value="1"/>
</dbReference>
<dbReference type="PRINTS" id="PR00082">
    <property type="entry name" value="GLFDHDRGNASE"/>
</dbReference>
<feature type="binding site" evidence="5">
    <location>
        <position position="345"/>
    </location>
    <ligand>
        <name>substrate</name>
    </ligand>
</feature>
<evidence type="ECO:0000256" key="2">
    <source>
        <dbReference type="ARBA" id="ARBA00023002"/>
    </source>
</evidence>
<protein>
    <recommendedName>
        <fullName evidence="3">Glutamate dehydrogenase</fullName>
    </recommendedName>
</protein>